<proteinExistence type="predicted"/>
<keyword evidence="2" id="KW-0963">Cytoplasm</keyword>
<dbReference type="Pfam" id="PF01608">
    <property type="entry name" value="I_LWEQ"/>
    <property type="match status" value="1"/>
</dbReference>
<dbReference type="GO" id="GO:0032051">
    <property type="term" value="F:clathrin light chain binding"/>
    <property type="evidence" value="ECO:0007669"/>
    <property type="project" value="TreeGrafter"/>
</dbReference>
<organism evidence="4 5">
    <name type="scientific">Mesocestoides corti</name>
    <name type="common">Flatworm</name>
    <dbReference type="NCBI Taxonomy" id="53468"/>
    <lineage>
        <taxon>Eukaryota</taxon>
        <taxon>Metazoa</taxon>
        <taxon>Spiralia</taxon>
        <taxon>Lophotrochozoa</taxon>
        <taxon>Platyhelminthes</taxon>
        <taxon>Cestoda</taxon>
        <taxon>Eucestoda</taxon>
        <taxon>Cyclophyllidea</taxon>
        <taxon>Mesocestoididae</taxon>
        <taxon>Mesocestoides</taxon>
    </lineage>
</organism>
<dbReference type="AlphaFoldDB" id="A0A3P6HB67"/>
<dbReference type="PANTHER" id="PTHR10407:SF15">
    <property type="entry name" value="HUNTINGTIN INTERACTING PROTEIN 1"/>
    <property type="match status" value="1"/>
</dbReference>
<dbReference type="GO" id="GO:0048268">
    <property type="term" value="P:clathrin coat assembly"/>
    <property type="evidence" value="ECO:0007669"/>
    <property type="project" value="TreeGrafter"/>
</dbReference>
<dbReference type="InterPro" id="IPR002558">
    <property type="entry name" value="ILWEQ_dom"/>
</dbReference>
<dbReference type="SMART" id="SM00307">
    <property type="entry name" value="ILWEQ"/>
    <property type="match status" value="1"/>
</dbReference>
<dbReference type="GO" id="GO:0051015">
    <property type="term" value="F:actin filament binding"/>
    <property type="evidence" value="ECO:0007669"/>
    <property type="project" value="TreeGrafter"/>
</dbReference>
<dbReference type="GO" id="GO:0007015">
    <property type="term" value="P:actin filament organization"/>
    <property type="evidence" value="ECO:0007669"/>
    <property type="project" value="TreeGrafter"/>
</dbReference>
<dbReference type="Gene3D" id="1.20.1410.10">
    <property type="entry name" value="I/LWEQ domain"/>
    <property type="match status" value="1"/>
</dbReference>
<dbReference type="InterPro" id="IPR030224">
    <property type="entry name" value="Sla2_fam"/>
</dbReference>
<dbReference type="PANTHER" id="PTHR10407">
    <property type="entry name" value="HUNTINGTIN INTERACTING PROTEIN 1"/>
    <property type="match status" value="1"/>
</dbReference>
<dbReference type="GO" id="GO:0043325">
    <property type="term" value="F:phosphatidylinositol-3,4-bisphosphate binding"/>
    <property type="evidence" value="ECO:0007669"/>
    <property type="project" value="TreeGrafter"/>
</dbReference>
<name>A0A3P6HB67_MESCO</name>
<dbReference type="GO" id="GO:0035615">
    <property type="term" value="F:clathrin adaptor activity"/>
    <property type="evidence" value="ECO:0007669"/>
    <property type="project" value="TreeGrafter"/>
</dbReference>
<keyword evidence="5" id="KW-1185">Reference proteome</keyword>
<dbReference type="EMBL" id="UXSR01000179">
    <property type="protein sequence ID" value="VDD75428.1"/>
    <property type="molecule type" value="Genomic_DNA"/>
</dbReference>
<evidence type="ECO:0000259" key="3">
    <source>
        <dbReference type="PROSITE" id="PS50945"/>
    </source>
</evidence>
<feature type="domain" description="I/LWEQ" evidence="3">
    <location>
        <begin position="1"/>
        <end position="186"/>
    </location>
</feature>
<reference evidence="4 5" key="1">
    <citation type="submission" date="2018-10" db="EMBL/GenBank/DDBJ databases">
        <authorList>
            <consortium name="Pathogen Informatics"/>
        </authorList>
    </citation>
    <scope>NUCLEOTIDE SEQUENCE [LARGE SCALE GENOMIC DNA]</scope>
</reference>
<evidence type="ECO:0000256" key="2">
    <source>
        <dbReference type="ARBA" id="ARBA00022490"/>
    </source>
</evidence>
<accession>A0A3P6HB67</accession>
<dbReference type="GO" id="GO:0006897">
    <property type="term" value="P:endocytosis"/>
    <property type="evidence" value="ECO:0007669"/>
    <property type="project" value="InterPro"/>
</dbReference>
<dbReference type="GO" id="GO:0030864">
    <property type="term" value="C:cortical actin cytoskeleton"/>
    <property type="evidence" value="ECO:0007669"/>
    <property type="project" value="TreeGrafter"/>
</dbReference>
<dbReference type="SUPFAM" id="SSF109885">
    <property type="entry name" value="I/LWEQ domain"/>
    <property type="match status" value="1"/>
</dbReference>
<dbReference type="GO" id="GO:0080025">
    <property type="term" value="F:phosphatidylinositol-3,5-bisphosphate binding"/>
    <property type="evidence" value="ECO:0007669"/>
    <property type="project" value="TreeGrafter"/>
</dbReference>
<sequence>MPGFPSCCRQKVTVNSEFLMWCFIKHPFGRRLESLSVVEGGIIRSHLSMRFWLFLCRETADAIVTGRGGQVERLVVAALEISSSTTQLLVSSRVKASTTSKCLAGLENAAKEVSKMTGKVVAAANNASSTDKQLGKLNNMDFAKLSFTQAHKEEVDTQVRVLELEAQLTAERMRLAGIRRFNYSNSAEFEQVRPRRCSP</sequence>
<dbReference type="STRING" id="53468.A0A3P6HB67"/>
<evidence type="ECO:0000313" key="4">
    <source>
        <dbReference type="EMBL" id="VDD75428.1"/>
    </source>
</evidence>
<evidence type="ECO:0000313" key="5">
    <source>
        <dbReference type="Proteomes" id="UP000267029"/>
    </source>
</evidence>
<dbReference type="OrthoDB" id="8178130at2759"/>
<protein>
    <recommendedName>
        <fullName evidence="3">I/LWEQ domain-containing protein</fullName>
    </recommendedName>
</protein>
<comment type="subcellular location">
    <subcellularLocation>
        <location evidence="1">Cytoplasm</location>
    </subcellularLocation>
</comment>
<gene>
    <name evidence="4" type="ORF">MCOS_LOCUS1431</name>
</gene>
<dbReference type="InterPro" id="IPR035964">
    <property type="entry name" value="I/LWEQ_dom_sf"/>
</dbReference>
<dbReference type="Proteomes" id="UP000267029">
    <property type="component" value="Unassembled WGS sequence"/>
</dbReference>
<evidence type="ECO:0000256" key="1">
    <source>
        <dbReference type="ARBA" id="ARBA00004496"/>
    </source>
</evidence>
<dbReference type="GO" id="GO:0030136">
    <property type="term" value="C:clathrin-coated vesicle"/>
    <property type="evidence" value="ECO:0007669"/>
    <property type="project" value="TreeGrafter"/>
</dbReference>
<dbReference type="PROSITE" id="PS50945">
    <property type="entry name" value="I_LWEQ"/>
    <property type="match status" value="1"/>
</dbReference>